<dbReference type="InterPro" id="IPR036265">
    <property type="entry name" value="HIT-like_sf"/>
</dbReference>
<dbReference type="STRING" id="101091.A0A1C7MYG3"/>
<dbReference type="OrthoDB" id="680339at2759"/>
<dbReference type="InParanoid" id="A0A1C7MYG3"/>
<dbReference type="SUPFAM" id="SSF54197">
    <property type="entry name" value="HIT-like"/>
    <property type="match status" value="1"/>
</dbReference>
<keyword evidence="4" id="KW-1185">Reference proteome</keyword>
<name>A0A1C7MYG3_9FUNG</name>
<dbReference type="EMBL" id="LUGH01001205">
    <property type="protein sequence ID" value="OBZ81446.1"/>
    <property type="molecule type" value="Genomic_DNA"/>
</dbReference>
<reference evidence="3 4" key="1">
    <citation type="submission" date="2016-03" db="EMBL/GenBank/DDBJ databases">
        <title>Choanephora cucurbitarum.</title>
        <authorList>
            <person name="Min B."/>
            <person name="Park H."/>
            <person name="Park J.-H."/>
            <person name="Shin H.-D."/>
            <person name="Choi I.-G."/>
        </authorList>
    </citation>
    <scope>NUCLEOTIDE SEQUENCE [LARGE SCALE GENOMIC DNA]</scope>
    <source>
        <strain evidence="3 4">KUS-F28377</strain>
    </source>
</reference>
<evidence type="ECO:0000259" key="2">
    <source>
        <dbReference type="PROSITE" id="PS51084"/>
    </source>
</evidence>
<proteinExistence type="predicted"/>
<organism evidence="3 4">
    <name type="scientific">Choanephora cucurbitarum</name>
    <dbReference type="NCBI Taxonomy" id="101091"/>
    <lineage>
        <taxon>Eukaryota</taxon>
        <taxon>Fungi</taxon>
        <taxon>Fungi incertae sedis</taxon>
        <taxon>Mucoromycota</taxon>
        <taxon>Mucoromycotina</taxon>
        <taxon>Mucoromycetes</taxon>
        <taxon>Mucorales</taxon>
        <taxon>Mucorineae</taxon>
        <taxon>Choanephoraceae</taxon>
        <taxon>Choanephoroideae</taxon>
        <taxon>Choanephora</taxon>
    </lineage>
</organism>
<dbReference type="AlphaFoldDB" id="A0A1C7MYG3"/>
<evidence type="ECO:0000313" key="3">
    <source>
        <dbReference type="EMBL" id="OBZ81446.1"/>
    </source>
</evidence>
<dbReference type="Gene3D" id="3.30.428.10">
    <property type="entry name" value="HIT-like"/>
    <property type="match status" value="1"/>
</dbReference>
<dbReference type="PANTHER" id="PTHR46243:SF1">
    <property type="entry name" value="BIS(5'-ADENOSYL)-TRIPHOSPHATASE"/>
    <property type="match status" value="1"/>
</dbReference>
<sequence length="111" mass="12774">RTYVELFRGHILVVPKRVVLRYASLSTEEVIDLTNTASQISQVLKQLHSEDLIWLIQDGKEAGQTVPHVHLHIIPKRFSEWDSVEDRVPRTLGDMKAEAEHLRSLLNCHTI</sequence>
<dbReference type="Proteomes" id="UP000093000">
    <property type="component" value="Unassembled WGS sequence"/>
</dbReference>
<evidence type="ECO:0000256" key="1">
    <source>
        <dbReference type="PROSITE-ProRule" id="PRU00464"/>
    </source>
</evidence>
<dbReference type="InterPro" id="IPR011146">
    <property type="entry name" value="HIT-like"/>
</dbReference>
<gene>
    <name evidence="3" type="primary">fhit_0</name>
    <name evidence="3" type="ORF">A0J61_10504</name>
</gene>
<feature type="short sequence motif" description="Histidine triad motif" evidence="1">
    <location>
        <begin position="68"/>
        <end position="72"/>
    </location>
</feature>
<protein>
    <submittedName>
        <fullName evidence="3">Bis(5'-adenosyl)-triphosphatase</fullName>
    </submittedName>
</protein>
<feature type="non-terminal residue" evidence="3">
    <location>
        <position position="1"/>
    </location>
</feature>
<comment type="caution">
    <text evidence="3">The sequence shown here is derived from an EMBL/GenBank/DDBJ whole genome shotgun (WGS) entry which is preliminary data.</text>
</comment>
<dbReference type="PANTHER" id="PTHR46243">
    <property type="entry name" value="BIS(5'-ADENOSYL)-TRIPHOSPHATASE"/>
    <property type="match status" value="1"/>
</dbReference>
<dbReference type="GO" id="GO:0003824">
    <property type="term" value="F:catalytic activity"/>
    <property type="evidence" value="ECO:0007669"/>
    <property type="project" value="InterPro"/>
</dbReference>
<feature type="domain" description="HIT" evidence="2">
    <location>
        <begin position="1"/>
        <end position="83"/>
    </location>
</feature>
<dbReference type="Pfam" id="PF01230">
    <property type="entry name" value="HIT"/>
    <property type="match status" value="1"/>
</dbReference>
<dbReference type="InterPro" id="IPR051884">
    <property type="entry name" value="Bis(5'-adenosyl)-TPase_reg"/>
</dbReference>
<dbReference type="FunCoup" id="A0A1C7MYG3">
    <property type="interactions" value="87"/>
</dbReference>
<dbReference type="InterPro" id="IPR019808">
    <property type="entry name" value="Histidine_triad_CS"/>
</dbReference>
<evidence type="ECO:0000313" key="4">
    <source>
        <dbReference type="Proteomes" id="UP000093000"/>
    </source>
</evidence>
<dbReference type="PROSITE" id="PS00892">
    <property type="entry name" value="HIT_1"/>
    <property type="match status" value="1"/>
</dbReference>
<accession>A0A1C7MYG3</accession>
<dbReference type="PROSITE" id="PS51084">
    <property type="entry name" value="HIT_2"/>
    <property type="match status" value="1"/>
</dbReference>